<organism evidence="2 3">
    <name type="scientific">Planctomyces bekefii</name>
    <dbReference type="NCBI Taxonomy" id="1653850"/>
    <lineage>
        <taxon>Bacteria</taxon>
        <taxon>Pseudomonadati</taxon>
        <taxon>Planctomycetota</taxon>
        <taxon>Planctomycetia</taxon>
        <taxon>Planctomycetales</taxon>
        <taxon>Planctomycetaceae</taxon>
        <taxon>Planctomyces</taxon>
    </lineage>
</organism>
<keyword evidence="3" id="KW-1185">Reference proteome</keyword>
<dbReference type="Proteomes" id="UP000321083">
    <property type="component" value="Unassembled WGS sequence"/>
</dbReference>
<sequence>MPFNLTRRHCLQHAACGFGSLALADLLQAGTLSHSLPQPHFSPRAKRVIFLFMQGGPSQMDLFDPKPFIQQRHGQPLDSPLSKTILQVGTERFLALGTPVPVKPRGQCGMPMSDLLPHLAKVADDICLLKGMSADNPQHMPAELQLHTGALNDVRPSMGAWISYGLGSENRNLPSFITINPHADVRYHGASWLPAEHQGTRLNAAGGPETPPIDNLRNLSPDQQVQRKRIDFLQRQNQRLQQALPDDRMQGMIEAMELAFRMQTTTPELVDLSKETQTTQSDYGIGGKDTDRNGRACLLARRLSEAGVRFVQVTMGGWDHHGDIRGNLPRLCAQTDQPVAALVRDLKQRGLLEDTLVVWCGEFGRTPWSQDLSGTAPIETHGREHQPESFCAWMAGGGIRPGFVYGATDDLGYRVIEGRIHIHDLHATLLHQLGLDHTQLTWNHIGRDYRLTDVYGTVAREILT</sequence>
<gene>
    <name evidence="2" type="ORF">E3A20_23600</name>
</gene>
<dbReference type="Pfam" id="PF07394">
    <property type="entry name" value="DUF1501"/>
    <property type="match status" value="1"/>
</dbReference>
<reference evidence="2 3" key="2">
    <citation type="submission" date="2019-08" db="EMBL/GenBank/DDBJ databases">
        <authorList>
            <person name="Henke P."/>
        </authorList>
    </citation>
    <scope>NUCLEOTIDE SEQUENCE [LARGE SCALE GENOMIC DNA]</scope>
    <source>
        <strain evidence="2">Phe10_nw2017</strain>
    </source>
</reference>
<evidence type="ECO:0000313" key="3">
    <source>
        <dbReference type="Proteomes" id="UP000321083"/>
    </source>
</evidence>
<feature type="region of interest" description="Disordered" evidence="1">
    <location>
        <begin position="200"/>
        <end position="219"/>
    </location>
</feature>
<proteinExistence type="predicted"/>
<dbReference type="Gene3D" id="3.40.720.10">
    <property type="entry name" value="Alkaline Phosphatase, subunit A"/>
    <property type="match status" value="1"/>
</dbReference>
<dbReference type="InterPro" id="IPR010869">
    <property type="entry name" value="DUF1501"/>
</dbReference>
<name>A0A5C6M668_9PLAN</name>
<dbReference type="SUPFAM" id="SSF53649">
    <property type="entry name" value="Alkaline phosphatase-like"/>
    <property type="match status" value="1"/>
</dbReference>
<evidence type="ECO:0000313" key="2">
    <source>
        <dbReference type="EMBL" id="TWW08511.1"/>
    </source>
</evidence>
<protein>
    <submittedName>
        <fullName evidence="2">Sulfatase</fullName>
    </submittedName>
</protein>
<accession>A0A5C6M668</accession>
<dbReference type="EMBL" id="SRHE01000630">
    <property type="protein sequence ID" value="TWW08511.1"/>
    <property type="molecule type" value="Genomic_DNA"/>
</dbReference>
<dbReference type="PANTHER" id="PTHR43737">
    <property type="entry name" value="BLL7424 PROTEIN"/>
    <property type="match status" value="1"/>
</dbReference>
<comment type="caution">
    <text evidence="2">The sequence shown here is derived from an EMBL/GenBank/DDBJ whole genome shotgun (WGS) entry which is preliminary data.</text>
</comment>
<dbReference type="AlphaFoldDB" id="A0A5C6M668"/>
<dbReference type="PANTHER" id="PTHR43737:SF1">
    <property type="entry name" value="DUF1501 DOMAIN-CONTAINING PROTEIN"/>
    <property type="match status" value="1"/>
</dbReference>
<reference evidence="2 3" key="1">
    <citation type="submission" date="2019-08" db="EMBL/GenBank/DDBJ databases">
        <title>100 year-old enigma solved: identification of Planctomyces bekefii, the type genus and species of the phylum Planctomycetes.</title>
        <authorList>
            <person name="Svetlana D.N."/>
            <person name="Overmann J."/>
        </authorList>
    </citation>
    <scope>NUCLEOTIDE SEQUENCE [LARGE SCALE GENOMIC DNA]</scope>
    <source>
        <strain evidence="2">Phe10_nw2017</strain>
    </source>
</reference>
<evidence type="ECO:0000256" key="1">
    <source>
        <dbReference type="SAM" id="MobiDB-lite"/>
    </source>
</evidence>
<dbReference type="InterPro" id="IPR017850">
    <property type="entry name" value="Alkaline_phosphatase_core_sf"/>
</dbReference>